<organism evidence="1 2">
    <name type="scientific">Croceitalea marina</name>
    <dbReference type="NCBI Taxonomy" id="1775166"/>
    <lineage>
        <taxon>Bacteria</taxon>
        <taxon>Pseudomonadati</taxon>
        <taxon>Bacteroidota</taxon>
        <taxon>Flavobacteriia</taxon>
        <taxon>Flavobacteriales</taxon>
        <taxon>Flavobacteriaceae</taxon>
        <taxon>Croceitalea</taxon>
    </lineage>
</organism>
<dbReference type="Proteomes" id="UP001597526">
    <property type="component" value="Unassembled WGS sequence"/>
</dbReference>
<reference evidence="2" key="1">
    <citation type="journal article" date="2019" name="Int. J. Syst. Evol. Microbiol.">
        <title>The Global Catalogue of Microorganisms (GCM) 10K type strain sequencing project: providing services to taxonomists for standard genome sequencing and annotation.</title>
        <authorList>
            <consortium name="The Broad Institute Genomics Platform"/>
            <consortium name="The Broad Institute Genome Sequencing Center for Infectious Disease"/>
            <person name="Wu L."/>
            <person name="Ma J."/>
        </authorList>
    </citation>
    <scope>NUCLEOTIDE SEQUENCE [LARGE SCALE GENOMIC DNA]</scope>
    <source>
        <strain evidence="2">KCTC 52368</strain>
    </source>
</reference>
<dbReference type="RefSeq" id="WP_377768389.1">
    <property type="nucleotide sequence ID" value="NZ_JBHULB010000082.1"/>
</dbReference>
<comment type="caution">
    <text evidence="1">The sequence shown here is derived from an EMBL/GenBank/DDBJ whole genome shotgun (WGS) entry which is preliminary data.</text>
</comment>
<evidence type="ECO:0000313" key="2">
    <source>
        <dbReference type="Proteomes" id="UP001597526"/>
    </source>
</evidence>
<keyword evidence="2" id="KW-1185">Reference proteome</keyword>
<proteinExistence type="predicted"/>
<evidence type="ECO:0000313" key="1">
    <source>
        <dbReference type="EMBL" id="MFD2588924.1"/>
    </source>
</evidence>
<accession>A0ABW5N4A4</accession>
<sequence length="50" mass="5950">MAYTKGTKDNQLCVYMNGKLIYKKRLDTGQSFVFDKMNYTKYTLKSIRED</sequence>
<gene>
    <name evidence="1" type="ORF">ACFSQJ_18505</name>
</gene>
<dbReference type="EMBL" id="JBHULB010000082">
    <property type="protein sequence ID" value="MFD2588924.1"/>
    <property type="molecule type" value="Genomic_DNA"/>
</dbReference>
<name>A0ABW5N4A4_9FLAO</name>
<protein>
    <submittedName>
        <fullName evidence="1">Uncharacterized protein</fullName>
    </submittedName>
</protein>